<proteinExistence type="predicted"/>
<dbReference type="RefSeq" id="WP_175531109.1">
    <property type="nucleotide sequence ID" value="NZ_JAIW01000027.1"/>
</dbReference>
<accession>A0A0G9KUY3</accession>
<sequence length="58" mass="7120">MNNIYNLLIISIKNIEKECDKHKNKDEYFLKKRVLKDVMAHLHEIRRKIQDNLDKKIK</sequence>
<dbReference type="PATRIC" id="fig|1447263.3.peg.874"/>
<organism evidence="1 2">
    <name type="scientific">Aliarcobacter butzleri L355</name>
    <dbReference type="NCBI Taxonomy" id="1447263"/>
    <lineage>
        <taxon>Bacteria</taxon>
        <taxon>Pseudomonadati</taxon>
        <taxon>Campylobacterota</taxon>
        <taxon>Epsilonproteobacteria</taxon>
        <taxon>Campylobacterales</taxon>
        <taxon>Arcobacteraceae</taxon>
        <taxon>Aliarcobacter</taxon>
    </lineage>
</organism>
<protein>
    <submittedName>
        <fullName evidence="1">Uncharacterized protein</fullName>
    </submittedName>
</protein>
<dbReference type="Proteomes" id="UP000035154">
    <property type="component" value="Unassembled WGS sequence"/>
</dbReference>
<dbReference type="EMBL" id="JAIW01000027">
    <property type="protein sequence ID" value="KLE10392.1"/>
    <property type="molecule type" value="Genomic_DNA"/>
</dbReference>
<evidence type="ECO:0000313" key="1">
    <source>
        <dbReference type="EMBL" id="KLE10392.1"/>
    </source>
</evidence>
<dbReference type="AlphaFoldDB" id="A0A0G9KUY3"/>
<reference evidence="1 2" key="1">
    <citation type="submission" date="2014-01" db="EMBL/GenBank/DDBJ databases">
        <title>Development of a Comparative Genomic Fingerprinting Assay for High Resolution Genotyping of Arcobacter butzleri.</title>
        <authorList>
            <person name="Webb A.L."/>
            <person name="Inglis G.D."/>
            <person name="Kruczkiewicz P."/>
            <person name="Selinger L.B."/>
            <person name="Taboada E.N."/>
        </authorList>
    </citation>
    <scope>NUCLEOTIDE SEQUENCE [LARGE SCALE GENOMIC DNA]</scope>
    <source>
        <strain evidence="1 2">L355</strain>
    </source>
</reference>
<gene>
    <name evidence="1" type="ORF">AF80_04480</name>
</gene>
<comment type="caution">
    <text evidence="1">The sequence shown here is derived from an EMBL/GenBank/DDBJ whole genome shotgun (WGS) entry which is preliminary data.</text>
</comment>
<evidence type="ECO:0000313" key="2">
    <source>
        <dbReference type="Proteomes" id="UP000035154"/>
    </source>
</evidence>
<name>A0A0G9KUY3_9BACT</name>